<accession>A0ABR1T7S1</accession>
<dbReference type="EMBL" id="JAQQWL010000013">
    <property type="protein sequence ID" value="KAK8042647.1"/>
    <property type="molecule type" value="Genomic_DNA"/>
</dbReference>
<reference evidence="3 4" key="1">
    <citation type="submission" date="2023-01" db="EMBL/GenBank/DDBJ databases">
        <title>Analysis of 21 Apiospora genomes using comparative genomics revels a genus with tremendous synthesis potential of carbohydrate active enzymes and secondary metabolites.</title>
        <authorList>
            <person name="Sorensen T."/>
        </authorList>
    </citation>
    <scope>NUCLEOTIDE SEQUENCE [LARGE SCALE GENOMIC DNA]</scope>
    <source>
        <strain evidence="3 4">CBS 135458</strain>
    </source>
</reference>
<feature type="compositionally biased region" description="Polar residues" evidence="1">
    <location>
        <begin position="511"/>
        <end position="550"/>
    </location>
</feature>
<dbReference type="Proteomes" id="UP001480595">
    <property type="component" value="Unassembled WGS sequence"/>
</dbReference>
<proteinExistence type="predicted"/>
<evidence type="ECO:0000256" key="2">
    <source>
        <dbReference type="SAM" id="Phobius"/>
    </source>
</evidence>
<evidence type="ECO:0000313" key="3">
    <source>
        <dbReference type="EMBL" id="KAK8042647.1"/>
    </source>
</evidence>
<feature type="region of interest" description="Disordered" evidence="1">
    <location>
        <begin position="397"/>
        <end position="550"/>
    </location>
</feature>
<keyword evidence="2" id="KW-0472">Membrane</keyword>
<gene>
    <name evidence="3" type="ORF">PG994_013130</name>
</gene>
<feature type="region of interest" description="Disordered" evidence="1">
    <location>
        <begin position="608"/>
        <end position="627"/>
    </location>
</feature>
<feature type="region of interest" description="Disordered" evidence="1">
    <location>
        <begin position="241"/>
        <end position="373"/>
    </location>
</feature>
<dbReference type="RefSeq" id="XP_066709500.1">
    <property type="nucleotide sequence ID" value="XM_066864539.1"/>
</dbReference>
<feature type="compositionally biased region" description="Polar residues" evidence="1">
    <location>
        <begin position="246"/>
        <end position="255"/>
    </location>
</feature>
<feature type="transmembrane region" description="Helical" evidence="2">
    <location>
        <begin position="194"/>
        <end position="220"/>
    </location>
</feature>
<sequence length="627" mass="69499">MGVQQPYLYDLDQRDYRFPVKEFDPKAITRQSWEVKPKIPKPDGPLVSFNRHPDAHEVPTGRSSLIRPMGGTAKWWIKFSRKVQIVLRAFELVADLGLLAFMILLIKVDPIAQWVLRITPGVVAICSAYAIYHYWQAPGARPPASAAAYQMFAAFTDLAVLPLYAFGGMAIVNHGTEWMNLTGNELFTGYFVSAAYYTLIGSGGLHVVSLAISLWLGFMFRRISHMPPDMNPLEDHLTARHKRNKSSIATSYMSENSKRMSTPLEDCRRSGAPYENDLSRPPSIPFMHTRSNSGDSLASMKRDSQVNLPDRQYQVVPDNSPRNSLASVIDPRRLSKPPGPSHRGSYTEIPFKRQARTKYPAQGAPHPRAQRTATRRQPVLLVSLRLESLVNRTQERARKLREASKKAPKTSAYEAVNQRYNLADSDGEDSDQENMGNRMMGPDDVSDFEDDIILGNSMHPNPLRSNPTPSISSISSSALGPPPKPPAHGNNSTSLPRKKTPYRPNRGSALSEVSLNPRTVSGSQDITDQQQQPAGLTVRDTWQSRNRDSSIQPEEGMFYAKAYGDLKAATPPIMVGNPRQVSSGNDYDLGGGGGGKYRRNVSGKIAEEGRAGNKSGAYSRYSILNDD</sequence>
<evidence type="ECO:0000256" key="1">
    <source>
        <dbReference type="SAM" id="MobiDB-lite"/>
    </source>
</evidence>
<comment type="caution">
    <text evidence="3">The sequence shown here is derived from an EMBL/GenBank/DDBJ whole genome shotgun (WGS) entry which is preliminary data.</text>
</comment>
<feature type="transmembrane region" description="Helical" evidence="2">
    <location>
        <begin position="147"/>
        <end position="174"/>
    </location>
</feature>
<protein>
    <submittedName>
        <fullName evidence="3">Uncharacterized protein</fullName>
    </submittedName>
</protein>
<feature type="transmembrane region" description="Helical" evidence="2">
    <location>
        <begin position="85"/>
        <end position="108"/>
    </location>
</feature>
<organism evidence="3 4">
    <name type="scientific">Apiospora phragmitis</name>
    <dbReference type="NCBI Taxonomy" id="2905665"/>
    <lineage>
        <taxon>Eukaryota</taxon>
        <taxon>Fungi</taxon>
        <taxon>Dikarya</taxon>
        <taxon>Ascomycota</taxon>
        <taxon>Pezizomycotina</taxon>
        <taxon>Sordariomycetes</taxon>
        <taxon>Xylariomycetidae</taxon>
        <taxon>Amphisphaeriales</taxon>
        <taxon>Apiosporaceae</taxon>
        <taxon>Apiospora</taxon>
    </lineage>
</organism>
<evidence type="ECO:0000313" key="4">
    <source>
        <dbReference type="Proteomes" id="UP001480595"/>
    </source>
</evidence>
<feature type="transmembrane region" description="Helical" evidence="2">
    <location>
        <begin position="114"/>
        <end position="135"/>
    </location>
</feature>
<name>A0ABR1T7S1_9PEZI</name>
<keyword evidence="4" id="KW-1185">Reference proteome</keyword>
<dbReference type="GeneID" id="92097602"/>
<keyword evidence="2" id="KW-1133">Transmembrane helix</keyword>
<keyword evidence="2" id="KW-0812">Transmembrane</keyword>
<feature type="region of interest" description="Disordered" evidence="1">
    <location>
        <begin position="575"/>
        <end position="600"/>
    </location>
</feature>